<dbReference type="RefSeq" id="WP_012198518.1">
    <property type="nucleotide sequence ID" value="NC_010001.1"/>
</dbReference>
<dbReference type="PROSITE" id="PS51257">
    <property type="entry name" value="PROKAR_LIPOPROTEIN"/>
    <property type="match status" value="1"/>
</dbReference>
<dbReference type="OrthoDB" id="2021385at2"/>
<dbReference type="Pfam" id="PF01547">
    <property type="entry name" value="SBP_bac_1"/>
    <property type="match status" value="1"/>
</dbReference>
<dbReference type="EMBL" id="CP000885">
    <property type="protein sequence ID" value="ABX40874.1"/>
    <property type="molecule type" value="Genomic_DNA"/>
</dbReference>
<evidence type="ECO:0000313" key="4">
    <source>
        <dbReference type="Proteomes" id="UP000000370"/>
    </source>
</evidence>
<dbReference type="CDD" id="cd13584">
    <property type="entry name" value="PBP2_AlgQ1_2"/>
    <property type="match status" value="1"/>
</dbReference>
<feature type="compositionally biased region" description="Polar residues" evidence="1">
    <location>
        <begin position="31"/>
        <end position="41"/>
    </location>
</feature>
<dbReference type="AlphaFoldDB" id="A9KI40"/>
<dbReference type="Proteomes" id="UP000000370">
    <property type="component" value="Chromosome"/>
</dbReference>
<feature type="signal peptide" evidence="2">
    <location>
        <begin position="1"/>
        <end position="21"/>
    </location>
</feature>
<dbReference type="PANTHER" id="PTHR43649">
    <property type="entry name" value="ARABINOSE-BINDING PROTEIN-RELATED"/>
    <property type="match status" value="1"/>
</dbReference>
<dbReference type="HOGENOM" id="CLU_021021_2_0_9"/>
<sequence length="558" mass="62610" precursor="true">MRLKKVMCVTLAAAMLMGSLAGCAKKDNKVDNPSVTQPATDENNKGSDDNKENTDAPVANAEPVELKIHFHSNNKYTLLDENGKLLPVFALAGEKTNSIVESTANPVAQNSIEEFQLQAAEKFPADIYGGTSLRSSITSYAYQGAFLPLNDLIDQYAPNLKKFLDENPDVKAAHTAADGNIYMLNYCPDGDVARVYFIRTDWLDKLGLSMPTTFEELENVLYAFKNNDPNGNGLKDEVPVFNDKWEELIRLANLWGARVYGFDTFTERVVLDSNDKFYQAWTAPEFKEALIGLNKWYKDGIIDQEAFTRKQNTARQTLWAKENTGGMTHEFFASTSAFNYNTEVLAAVPDFKLEAFLPVNKNGAGFEEHQRAIAKQDGWAISASTKNAEAAIRYMDWFYSEEGRRAINFGIEGESYTMVNGVPTFTEDVLKQGNVNTYLQSAYGAQLPIGYKQNYDYEDQWVTKEGRDANELYSANKASVYTVPTTPVLSFTEEETAMYDQCLTAINEYQNEMVTAFITGKTDIESNWDAYIAKCKELGVDTLVELYETAYARYKAIK</sequence>
<evidence type="ECO:0000256" key="1">
    <source>
        <dbReference type="SAM" id="MobiDB-lite"/>
    </source>
</evidence>
<dbReference type="KEGG" id="cpy:Cphy_0487"/>
<keyword evidence="4" id="KW-1185">Reference proteome</keyword>
<protein>
    <submittedName>
        <fullName evidence="3">Extracellular solute-binding protein family 1</fullName>
    </submittedName>
</protein>
<dbReference type="eggNOG" id="COG1653">
    <property type="taxonomic scope" value="Bacteria"/>
</dbReference>
<dbReference type="InterPro" id="IPR006059">
    <property type="entry name" value="SBP"/>
</dbReference>
<reference evidence="4" key="1">
    <citation type="submission" date="2007-11" db="EMBL/GenBank/DDBJ databases">
        <title>Complete genome sequence of Clostridium phytofermentans ISDg.</title>
        <authorList>
            <person name="Leschine S.B."/>
            <person name="Warnick T.A."/>
            <person name="Blanchard J.L."/>
            <person name="Schnell D.J."/>
            <person name="Petit E.L."/>
            <person name="LaTouf W.G."/>
            <person name="Copeland A."/>
            <person name="Lucas S."/>
            <person name="Lapidus A."/>
            <person name="Barry K."/>
            <person name="Glavina del Rio T."/>
            <person name="Dalin E."/>
            <person name="Tice H."/>
            <person name="Pitluck S."/>
            <person name="Kiss H."/>
            <person name="Brettin T."/>
            <person name="Bruce D."/>
            <person name="Detter J.C."/>
            <person name="Han C."/>
            <person name="Kuske C."/>
            <person name="Schmutz J."/>
            <person name="Larimer F."/>
            <person name="Land M."/>
            <person name="Hauser L."/>
            <person name="Kyrpides N."/>
            <person name="Kim E.A."/>
            <person name="Richardson P."/>
        </authorList>
    </citation>
    <scope>NUCLEOTIDE SEQUENCE [LARGE SCALE GENOMIC DNA]</scope>
    <source>
        <strain evidence="4">ATCC 700394 / DSM 18823 / ISDg</strain>
    </source>
</reference>
<feature type="compositionally biased region" description="Basic and acidic residues" evidence="1">
    <location>
        <begin position="42"/>
        <end position="54"/>
    </location>
</feature>
<dbReference type="SUPFAM" id="SSF53850">
    <property type="entry name" value="Periplasmic binding protein-like II"/>
    <property type="match status" value="1"/>
</dbReference>
<dbReference type="InterPro" id="IPR050490">
    <property type="entry name" value="Bact_solute-bd_prot1"/>
</dbReference>
<evidence type="ECO:0000313" key="3">
    <source>
        <dbReference type="EMBL" id="ABX40874.1"/>
    </source>
</evidence>
<dbReference type="PANTHER" id="PTHR43649:SF12">
    <property type="entry name" value="DIACETYLCHITOBIOSE BINDING PROTEIN DASA"/>
    <property type="match status" value="1"/>
</dbReference>
<name>A9KI40_LACP7</name>
<evidence type="ECO:0000256" key="2">
    <source>
        <dbReference type="SAM" id="SignalP"/>
    </source>
</evidence>
<organism evidence="3 4">
    <name type="scientific">Lachnoclostridium phytofermentans (strain ATCC 700394 / DSM 18823 / ISDg)</name>
    <name type="common">Clostridium phytofermentans</name>
    <dbReference type="NCBI Taxonomy" id="357809"/>
    <lineage>
        <taxon>Bacteria</taxon>
        <taxon>Bacillati</taxon>
        <taxon>Bacillota</taxon>
        <taxon>Clostridia</taxon>
        <taxon>Lachnospirales</taxon>
        <taxon>Lachnospiraceae</taxon>
    </lineage>
</organism>
<gene>
    <name evidence="3" type="ordered locus">Cphy_0487</name>
</gene>
<accession>A9KI40</accession>
<feature type="chain" id="PRO_5038529123" evidence="2">
    <location>
        <begin position="22"/>
        <end position="558"/>
    </location>
</feature>
<feature type="region of interest" description="Disordered" evidence="1">
    <location>
        <begin position="27"/>
        <end position="56"/>
    </location>
</feature>
<keyword evidence="2" id="KW-0732">Signal</keyword>
<dbReference type="STRING" id="357809.Cphy_0487"/>
<proteinExistence type="predicted"/>
<dbReference type="Gene3D" id="3.40.190.10">
    <property type="entry name" value="Periplasmic binding protein-like II"/>
    <property type="match status" value="2"/>
</dbReference>